<dbReference type="InterPro" id="IPR001128">
    <property type="entry name" value="Cyt_P450"/>
</dbReference>
<comment type="subcellular location">
    <subcellularLocation>
        <location evidence="2">Endoplasmic reticulum membrane</location>
    </subcellularLocation>
</comment>
<keyword evidence="7" id="KW-0503">Monooxygenase</keyword>
<dbReference type="InterPro" id="IPR050196">
    <property type="entry name" value="Cytochrome_P450_Monoox"/>
</dbReference>
<dbReference type="EMBL" id="BMAW01118113">
    <property type="protein sequence ID" value="GFT78161.1"/>
    <property type="molecule type" value="Genomic_DNA"/>
</dbReference>
<dbReference type="Pfam" id="PF00067">
    <property type="entry name" value="p450"/>
    <property type="match status" value="1"/>
</dbReference>
<evidence type="ECO:0000256" key="8">
    <source>
        <dbReference type="ARBA" id="ARBA00023136"/>
    </source>
</evidence>
<evidence type="ECO:0000313" key="9">
    <source>
        <dbReference type="EMBL" id="GFT78161.1"/>
    </source>
</evidence>
<dbReference type="InterPro" id="IPR036396">
    <property type="entry name" value="Cyt_P450_sf"/>
</dbReference>
<comment type="caution">
    <text evidence="9">The sequence shown here is derived from an EMBL/GenBank/DDBJ whole genome shotgun (WGS) entry which is preliminary data.</text>
</comment>
<dbReference type="Gene3D" id="1.10.630.10">
    <property type="entry name" value="Cytochrome P450"/>
    <property type="match status" value="1"/>
</dbReference>
<dbReference type="AlphaFoldDB" id="A0A8X6PP70"/>
<organism evidence="9 10">
    <name type="scientific">Nephila pilipes</name>
    <name type="common">Giant wood spider</name>
    <name type="synonym">Nephila maculata</name>
    <dbReference type="NCBI Taxonomy" id="299642"/>
    <lineage>
        <taxon>Eukaryota</taxon>
        <taxon>Metazoa</taxon>
        <taxon>Ecdysozoa</taxon>
        <taxon>Arthropoda</taxon>
        <taxon>Chelicerata</taxon>
        <taxon>Arachnida</taxon>
        <taxon>Araneae</taxon>
        <taxon>Araneomorphae</taxon>
        <taxon>Entelegynae</taxon>
        <taxon>Araneoidea</taxon>
        <taxon>Nephilidae</taxon>
        <taxon>Nephila</taxon>
    </lineage>
</organism>
<dbReference type="PANTHER" id="PTHR24291">
    <property type="entry name" value="CYTOCHROME P450 FAMILY 4"/>
    <property type="match status" value="1"/>
</dbReference>
<evidence type="ECO:0000256" key="7">
    <source>
        <dbReference type="ARBA" id="ARBA00023033"/>
    </source>
</evidence>
<evidence type="ECO:0000256" key="6">
    <source>
        <dbReference type="ARBA" id="ARBA00023004"/>
    </source>
</evidence>
<evidence type="ECO:0000256" key="5">
    <source>
        <dbReference type="ARBA" id="ARBA00022824"/>
    </source>
</evidence>
<dbReference type="OrthoDB" id="6433301at2759"/>
<keyword evidence="4" id="KW-0349">Heme</keyword>
<dbReference type="GO" id="GO:0005506">
    <property type="term" value="F:iron ion binding"/>
    <property type="evidence" value="ECO:0007669"/>
    <property type="project" value="InterPro"/>
</dbReference>
<gene>
    <name evidence="9" type="primary">CYP4V2_1</name>
    <name evidence="9" type="ORF">NPIL_122741</name>
</gene>
<dbReference type="GO" id="GO:0005789">
    <property type="term" value="C:endoplasmic reticulum membrane"/>
    <property type="evidence" value="ECO:0007669"/>
    <property type="project" value="UniProtKB-SubCell"/>
</dbReference>
<reference evidence="9" key="1">
    <citation type="submission" date="2020-08" db="EMBL/GenBank/DDBJ databases">
        <title>Multicomponent nature underlies the extraordinary mechanical properties of spider dragline silk.</title>
        <authorList>
            <person name="Kono N."/>
            <person name="Nakamura H."/>
            <person name="Mori M."/>
            <person name="Yoshida Y."/>
            <person name="Ohtoshi R."/>
            <person name="Malay A.D."/>
            <person name="Moran D.A.P."/>
            <person name="Tomita M."/>
            <person name="Numata K."/>
            <person name="Arakawa K."/>
        </authorList>
    </citation>
    <scope>NUCLEOTIDE SEQUENCE</scope>
</reference>
<evidence type="ECO:0000256" key="3">
    <source>
        <dbReference type="ARBA" id="ARBA00010617"/>
    </source>
</evidence>
<keyword evidence="8" id="KW-0472">Membrane</keyword>
<evidence type="ECO:0000256" key="2">
    <source>
        <dbReference type="ARBA" id="ARBA00004586"/>
    </source>
</evidence>
<dbReference type="GO" id="GO:0016705">
    <property type="term" value="F:oxidoreductase activity, acting on paired donors, with incorporation or reduction of molecular oxygen"/>
    <property type="evidence" value="ECO:0007669"/>
    <property type="project" value="InterPro"/>
</dbReference>
<sequence length="109" mass="13001">MTACTLDIICETAMGVSINAQDGQNIEYVRAVHEIEDSFMYRFVRPWLHSDFIFKWTSYGKRYMDNIRRVQALTKKETLRLYPIVPFIARECYESFTVCKYRFNCSFIV</sequence>
<comment type="similarity">
    <text evidence="3">Belongs to the cytochrome P450 family.</text>
</comment>
<evidence type="ECO:0000313" key="10">
    <source>
        <dbReference type="Proteomes" id="UP000887013"/>
    </source>
</evidence>
<keyword evidence="7" id="KW-0560">Oxidoreductase</keyword>
<proteinExistence type="inferred from homology"/>
<keyword evidence="10" id="KW-1185">Reference proteome</keyword>
<dbReference type="GO" id="GO:0020037">
    <property type="term" value="F:heme binding"/>
    <property type="evidence" value="ECO:0007669"/>
    <property type="project" value="InterPro"/>
</dbReference>
<evidence type="ECO:0000256" key="1">
    <source>
        <dbReference type="ARBA" id="ARBA00001971"/>
    </source>
</evidence>
<keyword evidence="6" id="KW-0408">Iron</keyword>
<dbReference type="PANTHER" id="PTHR24291:SF189">
    <property type="entry name" value="CYTOCHROME P450 4C3-RELATED"/>
    <property type="match status" value="1"/>
</dbReference>
<comment type="cofactor">
    <cofactor evidence="1">
        <name>heme</name>
        <dbReference type="ChEBI" id="CHEBI:30413"/>
    </cofactor>
</comment>
<accession>A0A8X6PP70</accession>
<dbReference type="Proteomes" id="UP000887013">
    <property type="component" value="Unassembled WGS sequence"/>
</dbReference>
<dbReference type="GO" id="GO:0004497">
    <property type="term" value="F:monooxygenase activity"/>
    <property type="evidence" value="ECO:0007669"/>
    <property type="project" value="UniProtKB-KW"/>
</dbReference>
<dbReference type="SUPFAM" id="SSF48264">
    <property type="entry name" value="Cytochrome P450"/>
    <property type="match status" value="1"/>
</dbReference>
<protein>
    <submittedName>
        <fullName evidence="9">Cytochrome P450 4V2</fullName>
    </submittedName>
</protein>
<keyword evidence="5" id="KW-0256">Endoplasmic reticulum</keyword>
<evidence type="ECO:0000256" key="4">
    <source>
        <dbReference type="ARBA" id="ARBA00022617"/>
    </source>
</evidence>
<keyword evidence="4" id="KW-0479">Metal-binding</keyword>
<name>A0A8X6PP70_NEPPI</name>